<dbReference type="Pfam" id="PF04542">
    <property type="entry name" value="Sigma70_r2"/>
    <property type="match status" value="1"/>
</dbReference>
<organism evidence="7 8">
    <name type="scientific">Candidatus Blautia pullicola</name>
    <dbReference type="NCBI Taxonomy" id="2838498"/>
    <lineage>
        <taxon>Bacteria</taxon>
        <taxon>Bacillati</taxon>
        <taxon>Bacillota</taxon>
        <taxon>Clostridia</taxon>
        <taxon>Lachnospirales</taxon>
        <taxon>Lachnospiraceae</taxon>
        <taxon>Blautia</taxon>
    </lineage>
</organism>
<dbReference type="CDD" id="cd06171">
    <property type="entry name" value="Sigma70_r4"/>
    <property type="match status" value="1"/>
</dbReference>
<name>A0A9D2FT16_9FIRM</name>
<dbReference type="NCBIfam" id="TIGR02937">
    <property type="entry name" value="sigma70-ECF"/>
    <property type="match status" value="1"/>
</dbReference>
<evidence type="ECO:0000313" key="8">
    <source>
        <dbReference type="Proteomes" id="UP000824056"/>
    </source>
</evidence>
<keyword evidence="2" id="KW-0805">Transcription regulation</keyword>
<dbReference type="InterPro" id="IPR039425">
    <property type="entry name" value="RNA_pol_sigma-70-like"/>
</dbReference>
<dbReference type="Pfam" id="PF08281">
    <property type="entry name" value="Sigma70_r4_2"/>
    <property type="match status" value="1"/>
</dbReference>
<dbReference type="InterPro" id="IPR007627">
    <property type="entry name" value="RNA_pol_sigma70_r2"/>
</dbReference>
<evidence type="ECO:0000259" key="5">
    <source>
        <dbReference type="Pfam" id="PF04542"/>
    </source>
</evidence>
<proteinExistence type="inferred from homology"/>
<dbReference type="PANTHER" id="PTHR43133:SF51">
    <property type="entry name" value="RNA POLYMERASE SIGMA FACTOR"/>
    <property type="match status" value="1"/>
</dbReference>
<dbReference type="GO" id="GO:0006352">
    <property type="term" value="P:DNA-templated transcription initiation"/>
    <property type="evidence" value="ECO:0007669"/>
    <property type="project" value="InterPro"/>
</dbReference>
<dbReference type="InterPro" id="IPR013324">
    <property type="entry name" value="RNA_pol_sigma_r3/r4-like"/>
</dbReference>
<reference evidence="7" key="2">
    <citation type="submission" date="2021-04" db="EMBL/GenBank/DDBJ databases">
        <authorList>
            <person name="Gilroy R."/>
        </authorList>
    </citation>
    <scope>NUCLEOTIDE SEQUENCE</scope>
    <source>
        <strain evidence="7">1068</strain>
    </source>
</reference>
<dbReference type="InterPro" id="IPR013249">
    <property type="entry name" value="RNA_pol_sigma70_r4_t2"/>
</dbReference>
<protein>
    <submittedName>
        <fullName evidence="7">RNA polymerase sigma factor</fullName>
    </submittedName>
</protein>
<dbReference type="EMBL" id="DXBG01000310">
    <property type="protein sequence ID" value="HIZ66854.1"/>
    <property type="molecule type" value="Genomic_DNA"/>
</dbReference>
<dbReference type="Gene3D" id="1.10.1740.10">
    <property type="match status" value="1"/>
</dbReference>
<keyword evidence="4" id="KW-0804">Transcription</keyword>
<reference evidence="7" key="1">
    <citation type="journal article" date="2021" name="PeerJ">
        <title>Extensive microbial diversity within the chicken gut microbiome revealed by metagenomics and culture.</title>
        <authorList>
            <person name="Gilroy R."/>
            <person name="Ravi A."/>
            <person name="Getino M."/>
            <person name="Pursley I."/>
            <person name="Horton D.L."/>
            <person name="Alikhan N.F."/>
            <person name="Baker D."/>
            <person name="Gharbi K."/>
            <person name="Hall N."/>
            <person name="Watson M."/>
            <person name="Adriaenssens E.M."/>
            <person name="Foster-Nyarko E."/>
            <person name="Jarju S."/>
            <person name="Secka A."/>
            <person name="Antonio M."/>
            <person name="Oren A."/>
            <person name="Chaudhuri R.R."/>
            <person name="La Ragione R."/>
            <person name="Hildebrand F."/>
            <person name="Pallen M.J."/>
        </authorList>
    </citation>
    <scope>NUCLEOTIDE SEQUENCE</scope>
    <source>
        <strain evidence="7">1068</strain>
    </source>
</reference>
<dbReference type="GO" id="GO:0003677">
    <property type="term" value="F:DNA binding"/>
    <property type="evidence" value="ECO:0007669"/>
    <property type="project" value="InterPro"/>
</dbReference>
<dbReference type="SUPFAM" id="SSF88946">
    <property type="entry name" value="Sigma2 domain of RNA polymerase sigma factors"/>
    <property type="match status" value="1"/>
</dbReference>
<accession>A0A9D2FT16</accession>
<dbReference type="InterPro" id="IPR014284">
    <property type="entry name" value="RNA_pol_sigma-70_dom"/>
</dbReference>
<dbReference type="PANTHER" id="PTHR43133">
    <property type="entry name" value="RNA POLYMERASE ECF-TYPE SIGMA FACTO"/>
    <property type="match status" value="1"/>
</dbReference>
<evidence type="ECO:0000259" key="6">
    <source>
        <dbReference type="Pfam" id="PF08281"/>
    </source>
</evidence>
<comment type="caution">
    <text evidence="7">The sequence shown here is derived from an EMBL/GenBank/DDBJ whole genome shotgun (WGS) entry which is preliminary data.</text>
</comment>
<dbReference type="InterPro" id="IPR036388">
    <property type="entry name" value="WH-like_DNA-bd_sf"/>
</dbReference>
<dbReference type="InterPro" id="IPR013325">
    <property type="entry name" value="RNA_pol_sigma_r2"/>
</dbReference>
<dbReference type="Gene3D" id="1.10.10.10">
    <property type="entry name" value="Winged helix-like DNA-binding domain superfamily/Winged helix DNA-binding domain"/>
    <property type="match status" value="1"/>
</dbReference>
<evidence type="ECO:0000256" key="2">
    <source>
        <dbReference type="ARBA" id="ARBA00023015"/>
    </source>
</evidence>
<evidence type="ECO:0000313" key="7">
    <source>
        <dbReference type="EMBL" id="HIZ66854.1"/>
    </source>
</evidence>
<keyword evidence="3" id="KW-0731">Sigma factor</keyword>
<dbReference type="SUPFAM" id="SSF88659">
    <property type="entry name" value="Sigma3 and sigma4 domains of RNA polymerase sigma factors"/>
    <property type="match status" value="1"/>
</dbReference>
<evidence type="ECO:0000256" key="3">
    <source>
        <dbReference type="ARBA" id="ARBA00023082"/>
    </source>
</evidence>
<dbReference type="GO" id="GO:0016987">
    <property type="term" value="F:sigma factor activity"/>
    <property type="evidence" value="ECO:0007669"/>
    <property type="project" value="UniProtKB-KW"/>
</dbReference>
<feature type="domain" description="RNA polymerase sigma-70 region 2" evidence="5">
    <location>
        <begin position="22"/>
        <end position="85"/>
    </location>
</feature>
<sequence length="166" mass="19750">METREELAKRASRGDREAFGMLYQEVYRDLYRFACYVLRDSYEAQDLVAETVADAWETISRLRKPEAFQAWIFKILSNKCKRKLKEIGENRRRLSEEETGFSQDMDRNLQVREAFFRLEAEERMIVALKVFGGYKSQEIGALLHKSHNTVRSRYSRALKKMEKYLD</sequence>
<dbReference type="Proteomes" id="UP000824056">
    <property type="component" value="Unassembled WGS sequence"/>
</dbReference>
<evidence type="ECO:0000256" key="1">
    <source>
        <dbReference type="ARBA" id="ARBA00010641"/>
    </source>
</evidence>
<feature type="domain" description="RNA polymerase sigma factor 70 region 4 type 2" evidence="6">
    <location>
        <begin position="110"/>
        <end position="161"/>
    </location>
</feature>
<evidence type="ECO:0000256" key="4">
    <source>
        <dbReference type="ARBA" id="ARBA00023163"/>
    </source>
</evidence>
<dbReference type="AlphaFoldDB" id="A0A9D2FT16"/>
<gene>
    <name evidence="7" type="ORF">H9809_13310</name>
</gene>
<comment type="similarity">
    <text evidence="1">Belongs to the sigma-70 factor family. ECF subfamily.</text>
</comment>